<evidence type="ECO:0000313" key="1">
    <source>
        <dbReference type="EMBL" id="MBW99828.1"/>
    </source>
</evidence>
<name>A0A2P2K2A8_RHIMU</name>
<dbReference type="AlphaFoldDB" id="A0A2P2K2A8"/>
<proteinExistence type="predicted"/>
<sequence>MTREEKRVTRPPESVRLKKSSFIFGYASKFFSF</sequence>
<organism evidence="1">
    <name type="scientific">Rhizophora mucronata</name>
    <name type="common">Asiatic mangrove</name>
    <dbReference type="NCBI Taxonomy" id="61149"/>
    <lineage>
        <taxon>Eukaryota</taxon>
        <taxon>Viridiplantae</taxon>
        <taxon>Streptophyta</taxon>
        <taxon>Embryophyta</taxon>
        <taxon>Tracheophyta</taxon>
        <taxon>Spermatophyta</taxon>
        <taxon>Magnoliopsida</taxon>
        <taxon>eudicotyledons</taxon>
        <taxon>Gunneridae</taxon>
        <taxon>Pentapetalae</taxon>
        <taxon>rosids</taxon>
        <taxon>fabids</taxon>
        <taxon>Malpighiales</taxon>
        <taxon>Rhizophoraceae</taxon>
        <taxon>Rhizophora</taxon>
    </lineage>
</organism>
<reference evidence="1" key="1">
    <citation type="submission" date="2018-02" db="EMBL/GenBank/DDBJ databases">
        <title>Rhizophora mucronata_Transcriptome.</title>
        <authorList>
            <person name="Meera S.P."/>
            <person name="Sreeshan A."/>
            <person name="Augustine A."/>
        </authorList>
    </citation>
    <scope>NUCLEOTIDE SEQUENCE</scope>
    <source>
        <tissue evidence="1">Leaf</tissue>
    </source>
</reference>
<protein>
    <submittedName>
        <fullName evidence="1">Uncharacterized protein</fullName>
    </submittedName>
</protein>
<dbReference type="EMBL" id="GGEC01019345">
    <property type="protein sequence ID" value="MBW99828.1"/>
    <property type="molecule type" value="Transcribed_RNA"/>
</dbReference>
<accession>A0A2P2K2A8</accession>